<evidence type="ECO:0000313" key="3">
    <source>
        <dbReference type="Proteomes" id="UP000222460"/>
    </source>
</evidence>
<sequence>MKNTAVILVLAATLGASSLARAEAPDPATLKSMYDSGRNMSGLIKHCVDKGYLKADSTENANKMVAFVANMPGEFDKADGDKNEGRGRKGEVLADGQYKSLEGNLPPDLSLKQWCEQADQGMREGLKQIGL</sequence>
<dbReference type="EMBL" id="PDKZ01000002">
    <property type="protein sequence ID" value="PHH43946.1"/>
    <property type="molecule type" value="Genomic_DNA"/>
</dbReference>
<feature type="signal peptide" evidence="1">
    <location>
        <begin position="1"/>
        <end position="22"/>
    </location>
</feature>
<dbReference type="AlphaFoldDB" id="A0A2C5WF46"/>
<gene>
    <name evidence="2" type="ORF">CRX57_28250</name>
</gene>
<accession>A0A2C5WF46</accession>
<evidence type="ECO:0000256" key="1">
    <source>
        <dbReference type="SAM" id="SignalP"/>
    </source>
</evidence>
<reference evidence="3" key="1">
    <citation type="submission" date="2017-10" db="EMBL/GenBank/DDBJ databases">
        <title>FDA dAtabase for Regulatory Grade micrObial Sequences (FDA-ARGOS): Supporting development and validation of Infectious Disease Dx tests.</title>
        <authorList>
            <person name="Goldberg B."/>
            <person name="Campos J."/>
            <person name="Tallon L."/>
            <person name="Sadzewicz L."/>
            <person name="Ott S."/>
            <person name="Zhao X."/>
            <person name="Nagaraj S."/>
            <person name="Vavikolanu K."/>
            <person name="Aluvathingal J."/>
            <person name="Nadendla S."/>
            <person name="Geyer C."/>
            <person name="Sichtig H."/>
        </authorList>
    </citation>
    <scope>NUCLEOTIDE SEQUENCE [LARGE SCALE GENOMIC DNA]</scope>
    <source>
        <strain evidence="3">FDAARGOS_376</strain>
    </source>
</reference>
<feature type="chain" id="PRO_5012654498" description="DUF2501 domain-containing protein" evidence="1">
    <location>
        <begin position="23"/>
        <end position="131"/>
    </location>
</feature>
<name>A0A2C5WF46_PSEPU</name>
<dbReference type="RefSeq" id="WP_098968374.1">
    <property type="nucleotide sequence ID" value="NZ_PDKZ01000002.1"/>
</dbReference>
<evidence type="ECO:0000313" key="2">
    <source>
        <dbReference type="EMBL" id="PHH43946.1"/>
    </source>
</evidence>
<proteinExistence type="predicted"/>
<organism evidence="2 3">
    <name type="scientific">Pseudomonas putida</name>
    <name type="common">Arthrobacter siderocapsulatus</name>
    <dbReference type="NCBI Taxonomy" id="303"/>
    <lineage>
        <taxon>Bacteria</taxon>
        <taxon>Pseudomonadati</taxon>
        <taxon>Pseudomonadota</taxon>
        <taxon>Gammaproteobacteria</taxon>
        <taxon>Pseudomonadales</taxon>
        <taxon>Pseudomonadaceae</taxon>
        <taxon>Pseudomonas</taxon>
    </lineage>
</organism>
<protein>
    <recommendedName>
        <fullName evidence="4">DUF2501 domain-containing protein</fullName>
    </recommendedName>
</protein>
<dbReference type="Proteomes" id="UP000222460">
    <property type="component" value="Unassembled WGS sequence"/>
</dbReference>
<comment type="caution">
    <text evidence="2">The sequence shown here is derived from an EMBL/GenBank/DDBJ whole genome shotgun (WGS) entry which is preliminary data.</text>
</comment>
<evidence type="ECO:0008006" key="4">
    <source>
        <dbReference type="Google" id="ProtNLM"/>
    </source>
</evidence>
<keyword evidence="1" id="KW-0732">Signal</keyword>